<dbReference type="PANTHER" id="PTHR10953">
    <property type="entry name" value="UBIQUITIN-ACTIVATING ENZYME E1"/>
    <property type="match status" value="1"/>
</dbReference>
<keyword evidence="2" id="KW-0472">Membrane</keyword>
<evidence type="ECO:0000313" key="4">
    <source>
        <dbReference type="EMBL" id="AFM27289.1"/>
    </source>
</evidence>
<keyword evidence="2" id="KW-0812">Transmembrane</keyword>
<feature type="transmembrane region" description="Helical" evidence="2">
    <location>
        <begin position="29"/>
        <end position="50"/>
    </location>
</feature>
<dbReference type="Pfam" id="PF00899">
    <property type="entry name" value="ThiF"/>
    <property type="match status" value="1"/>
</dbReference>
<dbReference type="FunFam" id="3.40.50.720:FF:000080">
    <property type="entry name" value="Thiazole biosynthesis adenylyltransferase ThiF"/>
    <property type="match status" value="1"/>
</dbReference>
<evidence type="ECO:0000313" key="5">
    <source>
        <dbReference type="Proteomes" id="UP000006055"/>
    </source>
</evidence>
<evidence type="ECO:0000259" key="3">
    <source>
        <dbReference type="Pfam" id="PF00899"/>
    </source>
</evidence>
<dbReference type="GO" id="GO:0008641">
    <property type="term" value="F:ubiquitin-like modifier activating enzyme activity"/>
    <property type="evidence" value="ECO:0007669"/>
    <property type="project" value="InterPro"/>
</dbReference>
<dbReference type="KEGG" id="dti:Desti_4667"/>
<accession>I4CCJ8</accession>
<dbReference type="PATRIC" id="fig|706587.4.peg.5281"/>
<dbReference type="Proteomes" id="UP000006055">
    <property type="component" value="Chromosome"/>
</dbReference>
<dbReference type="InterPro" id="IPR045886">
    <property type="entry name" value="ThiF/MoeB/HesA"/>
</dbReference>
<dbReference type="STRING" id="706587.Desti_4667"/>
<name>I4CCJ8_DESTA</name>
<dbReference type="GO" id="GO:0005737">
    <property type="term" value="C:cytoplasm"/>
    <property type="evidence" value="ECO:0007669"/>
    <property type="project" value="TreeGrafter"/>
</dbReference>
<comment type="similarity">
    <text evidence="1">Belongs to the HesA/MoeB/ThiF family.</text>
</comment>
<evidence type="ECO:0000256" key="1">
    <source>
        <dbReference type="ARBA" id="ARBA00009919"/>
    </source>
</evidence>
<dbReference type="Gene3D" id="3.40.50.720">
    <property type="entry name" value="NAD(P)-binding Rossmann-like Domain"/>
    <property type="match status" value="1"/>
</dbReference>
<dbReference type="HOGENOM" id="CLU_013325_10_1_7"/>
<dbReference type="CDD" id="cd00757">
    <property type="entry name" value="ThiF_MoeB_HesA_family"/>
    <property type="match status" value="1"/>
</dbReference>
<protein>
    <submittedName>
        <fullName evidence="4">Dinucleotide-utilizing enzyme possibly involved in molybdopterin or thiamin biosynthesis</fullName>
    </submittedName>
</protein>
<keyword evidence="2" id="KW-1133">Transmembrane helix</keyword>
<dbReference type="EMBL" id="CP003360">
    <property type="protein sequence ID" value="AFM27289.1"/>
    <property type="molecule type" value="Genomic_DNA"/>
</dbReference>
<gene>
    <name evidence="4" type="ordered locus">Desti_4667</name>
</gene>
<sequence>MDPIPRYSRHMLLRVIGEDGQRRIEQSRILVAGLGALGSVAALLLARAGVGFMRIVDQDAPELHNLQRQVLYDEADVHRGLSKAEAAFAHLKAANSSIKIEPVNAEIGPDNVDALVGGVDLVVDALDNTRTRYLVNDAILTRGIPYVFGGAVETVGNIMTIIPGKTPCLRCLWPNPEAVENHARASTVGVLSSGAATVASLQVTEALKILSGHEDQVLSGLLVLDVWRGCFHVAPVRRNPQCVCRKFEYATEA</sequence>
<dbReference type="GO" id="GO:0004792">
    <property type="term" value="F:thiosulfate-cyanide sulfurtransferase activity"/>
    <property type="evidence" value="ECO:0007669"/>
    <property type="project" value="TreeGrafter"/>
</dbReference>
<organism evidence="4 5">
    <name type="scientific">Desulfomonile tiedjei (strain ATCC 49306 / DSM 6799 / DCB-1)</name>
    <dbReference type="NCBI Taxonomy" id="706587"/>
    <lineage>
        <taxon>Bacteria</taxon>
        <taxon>Pseudomonadati</taxon>
        <taxon>Thermodesulfobacteriota</taxon>
        <taxon>Desulfomonilia</taxon>
        <taxon>Desulfomonilales</taxon>
        <taxon>Desulfomonilaceae</taxon>
        <taxon>Desulfomonile</taxon>
    </lineage>
</organism>
<dbReference type="SUPFAM" id="SSF69572">
    <property type="entry name" value="Activating enzymes of the ubiquitin-like proteins"/>
    <property type="match status" value="1"/>
</dbReference>
<reference evidence="5" key="1">
    <citation type="submission" date="2012-06" db="EMBL/GenBank/DDBJ databases">
        <title>Complete sequence of chromosome of Desulfomonile tiedjei DSM 6799.</title>
        <authorList>
            <person name="Lucas S."/>
            <person name="Copeland A."/>
            <person name="Lapidus A."/>
            <person name="Glavina del Rio T."/>
            <person name="Dalin E."/>
            <person name="Tice H."/>
            <person name="Bruce D."/>
            <person name="Goodwin L."/>
            <person name="Pitluck S."/>
            <person name="Peters L."/>
            <person name="Ovchinnikova G."/>
            <person name="Zeytun A."/>
            <person name="Lu M."/>
            <person name="Kyrpides N."/>
            <person name="Mavromatis K."/>
            <person name="Ivanova N."/>
            <person name="Brettin T."/>
            <person name="Detter J.C."/>
            <person name="Han C."/>
            <person name="Larimer F."/>
            <person name="Land M."/>
            <person name="Hauser L."/>
            <person name="Markowitz V."/>
            <person name="Cheng J.-F."/>
            <person name="Hugenholtz P."/>
            <person name="Woyke T."/>
            <person name="Wu D."/>
            <person name="Spring S."/>
            <person name="Schroeder M."/>
            <person name="Brambilla E."/>
            <person name="Klenk H.-P."/>
            <person name="Eisen J.A."/>
        </authorList>
    </citation>
    <scope>NUCLEOTIDE SEQUENCE [LARGE SCALE GENOMIC DNA]</scope>
    <source>
        <strain evidence="5">ATCC 49306 / DSM 6799 / DCB-1</strain>
    </source>
</reference>
<dbReference type="PANTHER" id="PTHR10953:SF102">
    <property type="entry name" value="ADENYLYLTRANSFERASE AND SULFURTRANSFERASE MOCS3"/>
    <property type="match status" value="1"/>
</dbReference>
<dbReference type="eggNOG" id="COG0476">
    <property type="taxonomic scope" value="Bacteria"/>
</dbReference>
<dbReference type="InterPro" id="IPR035985">
    <property type="entry name" value="Ubiquitin-activating_enz"/>
</dbReference>
<feature type="domain" description="THIF-type NAD/FAD binding fold" evidence="3">
    <location>
        <begin position="7"/>
        <end position="243"/>
    </location>
</feature>
<dbReference type="GO" id="GO:0016779">
    <property type="term" value="F:nucleotidyltransferase activity"/>
    <property type="evidence" value="ECO:0007669"/>
    <property type="project" value="TreeGrafter"/>
</dbReference>
<evidence type="ECO:0000256" key="2">
    <source>
        <dbReference type="SAM" id="Phobius"/>
    </source>
</evidence>
<keyword evidence="5" id="KW-1185">Reference proteome</keyword>
<dbReference type="InterPro" id="IPR000594">
    <property type="entry name" value="ThiF_NAD_FAD-bd"/>
</dbReference>
<proteinExistence type="inferred from homology"/>
<dbReference type="AlphaFoldDB" id="I4CCJ8"/>